<dbReference type="AlphaFoldDB" id="A0A3E4N2L9"/>
<protein>
    <submittedName>
        <fullName evidence="1">Uncharacterized protein</fullName>
    </submittedName>
</protein>
<evidence type="ECO:0000313" key="1">
    <source>
        <dbReference type="EMBL" id="RGK56211.1"/>
    </source>
</evidence>
<dbReference type="Proteomes" id="UP000261210">
    <property type="component" value="Unassembled WGS sequence"/>
</dbReference>
<dbReference type="RefSeq" id="WP_117685191.1">
    <property type="nucleotide sequence ID" value="NZ_CAKOCS010000003.1"/>
</dbReference>
<accession>A0A3E4N2L9</accession>
<dbReference type="EMBL" id="QSQU01000060">
    <property type="protein sequence ID" value="RGK56211.1"/>
    <property type="molecule type" value="Genomic_DNA"/>
</dbReference>
<sequence>MIEMSNSEYSKLFDELYAKFEAGEITAEEVCAEMWKVDRVVHSGPPLRNLTEKLDDMLDEQPSNNT</sequence>
<gene>
    <name evidence="1" type="ORF">DXD03_22690</name>
</gene>
<name>A0A3E4N2L9_9BACE</name>
<evidence type="ECO:0000313" key="2">
    <source>
        <dbReference type="Proteomes" id="UP000261210"/>
    </source>
</evidence>
<organism evidence="1 2">
    <name type="scientific">Bacteroides xylanisolvens</name>
    <dbReference type="NCBI Taxonomy" id="371601"/>
    <lineage>
        <taxon>Bacteria</taxon>
        <taxon>Pseudomonadati</taxon>
        <taxon>Bacteroidota</taxon>
        <taxon>Bacteroidia</taxon>
        <taxon>Bacteroidales</taxon>
        <taxon>Bacteroidaceae</taxon>
        <taxon>Bacteroides</taxon>
    </lineage>
</organism>
<proteinExistence type="predicted"/>
<comment type="caution">
    <text evidence="1">The sequence shown here is derived from an EMBL/GenBank/DDBJ whole genome shotgun (WGS) entry which is preliminary data.</text>
</comment>
<reference evidence="1 2" key="1">
    <citation type="submission" date="2018-08" db="EMBL/GenBank/DDBJ databases">
        <title>A genome reference for cultivated species of the human gut microbiota.</title>
        <authorList>
            <person name="Zou Y."/>
            <person name="Xue W."/>
            <person name="Luo G."/>
        </authorList>
    </citation>
    <scope>NUCLEOTIDE SEQUENCE [LARGE SCALE GENOMIC DNA]</scope>
    <source>
        <strain evidence="1 2">TF10-34</strain>
    </source>
</reference>